<protein>
    <submittedName>
        <fullName evidence="2">Uncharacterized protein</fullName>
    </submittedName>
</protein>
<sequence>MDGGCRGGDGHRGDLTPPVARQGVSVHTRRAPPRLSLPAGCVNDLRA</sequence>
<gene>
    <name evidence="2" type="ordered locus">B005_1558</name>
</gene>
<dbReference type="Proteomes" id="UP000003779">
    <property type="component" value="Chromosome"/>
</dbReference>
<dbReference type="KEGG" id="nal:B005_1558"/>
<organism evidence="2 3">
    <name type="scientific">Nocardiopsis alba (strain ATCC BAA-2165 / BE74)</name>
    <dbReference type="NCBI Taxonomy" id="1205910"/>
    <lineage>
        <taxon>Bacteria</taxon>
        <taxon>Bacillati</taxon>
        <taxon>Actinomycetota</taxon>
        <taxon>Actinomycetes</taxon>
        <taxon>Streptosporangiales</taxon>
        <taxon>Nocardiopsidaceae</taxon>
        <taxon>Nocardiopsis</taxon>
    </lineage>
</organism>
<reference evidence="3" key="2">
    <citation type="submission" date="2012-08" db="EMBL/GenBank/DDBJ databases">
        <title>Whole-genome sequence of Nocardiopsis alba strain ATCC BAA-2165 associated with honeybees.</title>
        <authorList>
            <person name="Qiao J."/>
            <person name="Chen L."/>
            <person name="Li Y."/>
            <person name="Wang J."/>
            <person name="Zhang W."/>
            <person name="Chen S."/>
        </authorList>
    </citation>
    <scope>NUCLEOTIDE SEQUENCE [LARGE SCALE GENOMIC DNA]</scope>
    <source>
        <strain evidence="3">ATCC BAA-2165 / BE74</strain>
    </source>
</reference>
<evidence type="ECO:0000256" key="1">
    <source>
        <dbReference type="SAM" id="MobiDB-lite"/>
    </source>
</evidence>
<accession>J7L1L0</accession>
<dbReference type="HOGENOM" id="CLU_3170795_0_0_11"/>
<reference evidence="2 3" key="1">
    <citation type="journal article" date="2012" name="J. Bacteriol.">
        <title>Whole-Genome Sequence of Nocardiopsis alba Strain ATCC BAA-2165, Associated with Honeybees.</title>
        <authorList>
            <person name="Qiao J."/>
            <person name="Chen L."/>
            <person name="Li Y."/>
            <person name="Wang J."/>
            <person name="Zhang W."/>
            <person name="Chen S."/>
        </authorList>
    </citation>
    <scope>NUCLEOTIDE SEQUENCE [LARGE SCALE GENOMIC DNA]</scope>
    <source>
        <strain evidence="3">ATCC BAA-2165 / BE74</strain>
    </source>
</reference>
<name>J7L1L0_NOCAA</name>
<evidence type="ECO:0000313" key="2">
    <source>
        <dbReference type="EMBL" id="AFR06631.1"/>
    </source>
</evidence>
<dbReference type="STRING" id="1205910.B005_1558"/>
<dbReference type="PATRIC" id="fig|1205910.3.peg.1475"/>
<evidence type="ECO:0000313" key="3">
    <source>
        <dbReference type="Proteomes" id="UP000003779"/>
    </source>
</evidence>
<dbReference type="AlphaFoldDB" id="J7L1L0"/>
<dbReference type="EMBL" id="CP003788">
    <property type="protein sequence ID" value="AFR06631.1"/>
    <property type="molecule type" value="Genomic_DNA"/>
</dbReference>
<proteinExistence type="predicted"/>
<feature type="region of interest" description="Disordered" evidence="1">
    <location>
        <begin position="1"/>
        <end position="47"/>
    </location>
</feature>